<feature type="domain" description="Cyclic nucleotide phosphodiesterase catalytic" evidence="10">
    <location>
        <begin position="211"/>
        <end position="356"/>
    </location>
</feature>
<dbReference type="GO" id="GO:0016020">
    <property type="term" value="C:membrane"/>
    <property type="evidence" value="ECO:0007669"/>
    <property type="project" value="UniProtKB-SubCell"/>
</dbReference>
<dbReference type="InterPro" id="IPR047325">
    <property type="entry name" value="CNPase_cat"/>
</dbReference>
<dbReference type="OMA" id="DAYKINP"/>
<sequence length="485" mass="53700">MEPPRMMLPSLPSRLVVLATIFLMVLLQTLIFMMSDTKEQTESQEMATKAATLDPGSANYPFLKDPQTVKYISTQIKVMIFLHVASDKEMSALAQAITSTYKDSATCCLKTSRGSEVKPFGGIVYHRCQDQIEDSCKKGVQVIVVNGTENIPSDLQDCFTLAHRYNYTTLVVQPNATSGHPGAAHGSHSELMQETLRTANAKPKLPTILYPFFYGWFLGFNISVDTLGFGKTIFKECLQQPKFVEIFTKYAIPGSPRNASGGLDFDRYFSLEGFITGTTLLHCTSFFSNYSERAGSQQYATSPAVRQATGRAFNLTVIGFLITPRTLGARIRLNDQELLLWETNSSATSDFTPVGAGNNVDKTMQQKQLQHLDQSQMPGQEISTFYPIRDEVPCPKGWRPTEFSPTCGRGSRAHLTLGTGKDVEAVQTGSDLNAIIQRELEAVAKKEDILTLKLKSGTVRCYGEGNWAVYLDKALEIGTLFTGWY</sequence>
<dbReference type="AlphaFoldDB" id="A0A914B7K4"/>
<evidence type="ECO:0000313" key="12">
    <source>
        <dbReference type="Proteomes" id="UP000887568"/>
    </source>
</evidence>
<evidence type="ECO:0000256" key="9">
    <source>
        <dbReference type="SAM" id="Phobius"/>
    </source>
</evidence>
<dbReference type="OrthoDB" id="3231855at2759"/>
<keyword evidence="6 9" id="KW-0472">Membrane</keyword>
<dbReference type="GO" id="GO:0004113">
    <property type="term" value="F:2',3'-cyclic-nucleotide 3'-phosphodiesterase activity"/>
    <property type="evidence" value="ECO:0007669"/>
    <property type="project" value="InterPro"/>
</dbReference>
<keyword evidence="12" id="KW-1185">Reference proteome</keyword>
<keyword evidence="4" id="KW-0378">Hydrolase</keyword>
<comment type="subcellular location">
    <subcellularLocation>
        <location evidence="1">Membrane</location>
        <topology evidence="1">Lipid-anchor</topology>
    </subcellularLocation>
</comment>
<organism evidence="11 12">
    <name type="scientific">Patiria miniata</name>
    <name type="common">Bat star</name>
    <name type="synonym">Asterina miniata</name>
    <dbReference type="NCBI Taxonomy" id="46514"/>
    <lineage>
        <taxon>Eukaryota</taxon>
        <taxon>Metazoa</taxon>
        <taxon>Echinodermata</taxon>
        <taxon>Eleutherozoa</taxon>
        <taxon>Asterozoa</taxon>
        <taxon>Asteroidea</taxon>
        <taxon>Valvatacea</taxon>
        <taxon>Valvatida</taxon>
        <taxon>Asterinidae</taxon>
        <taxon>Patiria</taxon>
    </lineage>
</organism>
<keyword evidence="2" id="KW-0488">Methylation</keyword>
<dbReference type="PANTHER" id="PTHR10156">
    <property type="entry name" value="2',3'-CYCLIC-NUCLEOTIDE 3'-PHOSPHODIESTERASE"/>
    <property type="match status" value="1"/>
</dbReference>
<dbReference type="Proteomes" id="UP000887568">
    <property type="component" value="Unplaced"/>
</dbReference>
<dbReference type="GO" id="GO:0003723">
    <property type="term" value="F:RNA binding"/>
    <property type="evidence" value="ECO:0007669"/>
    <property type="project" value="UniProtKB-KW"/>
</dbReference>
<dbReference type="EnsemblMetazoa" id="XM_038216026.1">
    <property type="protein sequence ID" value="XP_038071954.1"/>
    <property type="gene ID" value="LOC119740659"/>
</dbReference>
<evidence type="ECO:0000256" key="4">
    <source>
        <dbReference type="ARBA" id="ARBA00022801"/>
    </source>
</evidence>
<dbReference type="GO" id="GO:0005737">
    <property type="term" value="C:cytoplasm"/>
    <property type="evidence" value="ECO:0007669"/>
    <property type="project" value="TreeGrafter"/>
</dbReference>
<dbReference type="Gene3D" id="3.90.1740.10">
    <property type="entry name" value="2',3'-cyclic nucleotide 3'-phosphodiesterase superfamily"/>
    <property type="match status" value="1"/>
</dbReference>
<keyword evidence="5" id="KW-0694">RNA-binding</keyword>
<evidence type="ECO:0000256" key="6">
    <source>
        <dbReference type="ARBA" id="ARBA00023136"/>
    </source>
</evidence>
<keyword evidence="9" id="KW-0812">Transmembrane</keyword>
<keyword evidence="3" id="KW-0597">Phosphoprotein</keyword>
<evidence type="ECO:0000256" key="8">
    <source>
        <dbReference type="ARBA" id="ARBA00023289"/>
    </source>
</evidence>
<dbReference type="SUPFAM" id="SSF55144">
    <property type="entry name" value="LigT-like"/>
    <property type="match status" value="1"/>
</dbReference>
<dbReference type="PANTHER" id="PTHR10156:SF0">
    <property type="entry name" value="2',3'-CYCLIC-NUCLEOTIDE 3'-PHOSPHODIESTERASE"/>
    <property type="match status" value="1"/>
</dbReference>
<evidence type="ECO:0000259" key="10">
    <source>
        <dbReference type="Pfam" id="PF05881"/>
    </source>
</evidence>
<evidence type="ECO:0000256" key="7">
    <source>
        <dbReference type="ARBA" id="ARBA00023288"/>
    </source>
</evidence>
<evidence type="ECO:0000256" key="1">
    <source>
        <dbReference type="ARBA" id="ARBA00004635"/>
    </source>
</evidence>
<protein>
    <recommendedName>
        <fullName evidence="10">Cyclic nucleotide phosphodiesterase catalytic domain-containing protein</fullName>
    </recommendedName>
</protein>
<reference evidence="11" key="1">
    <citation type="submission" date="2022-11" db="UniProtKB">
        <authorList>
            <consortium name="EnsemblMetazoa"/>
        </authorList>
    </citation>
    <scope>IDENTIFICATION</scope>
</reference>
<dbReference type="RefSeq" id="XP_038071954.1">
    <property type="nucleotide sequence ID" value="XM_038216026.1"/>
</dbReference>
<dbReference type="InterPro" id="IPR008431">
    <property type="entry name" value="CNPase"/>
</dbReference>
<feature type="transmembrane region" description="Helical" evidence="9">
    <location>
        <begin position="15"/>
        <end position="34"/>
    </location>
</feature>
<keyword evidence="9" id="KW-1133">Transmembrane helix</keyword>
<evidence type="ECO:0000313" key="11">
    <source>
        <dbReference type="EnsemblMetazoa" id="XP_038071954.1"/>
    </source>
</evidence>
<proteinExistence type="predicted"/>
<dbReference type="GeneID" id="119740659"/>
<evidence type="ECO:0000256" key="3">
    <source>
        <dbReference type="ARBA" id="ARBA00022553"/>
    </source>
</evidence>
<dbReference type="GO" id="GO:0009214">
    <property type="term" value="P:cyclic nucleotide catabolic process"/>
    <property type="evidence" value="ECO:0007669"/>
    <property type="project" value="InterPro"/>
</dbReference>
<keyword evidence="8" id="KW-0636">Prenylation</keyword>
<dbReference type="InterPro" id="IPR009097">
    <property type="entry name" value="Cyclic_Pdiesterase"/>
</dbReference>
<evidence type="ECO:0000256" key="2">
    <source>
        <dbReference type="ARBA" id="ARBA00022481"/>
    </source>
</evidence>
<evidence type="ECO:0000256" key="5">
    <source>
        <dbReference type="ARBA" id="ARBA00022884"/>
    </source>
</evidence>
<keyword evidence="7" id="KW-0449">Lipoprotein</keyword>
<dbReference type="Pfam" id="PF05881">
    <property type="entry name" value="CNPase"/>
    <property type="match status" value="2"/>
</dbReference>
<feature type="domain" description="Cyclic nucleotide phosphodiesterase catalytic" evidence="10">
    <location>
        <begin position="407"/>
        <end position="485"/>
    </location>
</feature>
<name>A0A914B7K4_PATMI</name>
<accession>A0A914B7K4</accession>